<evidence type="ECO:0000313" key="2">
    <source>
        <dbReference type="Proteomes" id="UP000824120"/>
    </source>
</evidence>
<dbReference type="EMBL" id="JACXVP010000006">
    <property type="protein sequence ID" value="KAG5601846.1"/>
    <property type="molecule type" value="Genomic_DNA"/>
</dbReference>
<proteinExistence type="predicted"/>
<gene>
    <name evidence="1" type="ORF">H5410_033216</name>
</gene>
<evidence type="ECO:0000313" key="1">
    <source>
        <dbReference type="EMBL" id="KAG5601846.1"/>
    </source>
</evidence>
<organism evidence="1 2">
    <name type="scientific">Solanum commersonii</name>
    <name type="common">Commerson's wild potato</name>
    <name type="synonym">Commerson's nightshade</name>
    <dbReference type="NCBI Taxonomy" id="4109"/>
    <lineage>
        <taxon>Eukaryota</taxon>
        <taxon>Viridiplantae</taxon>
        <taxon>Streptophyta</taxon>
        <taxon>Embryophyta</taxon>
        <taxon>Tracheophyta</taxon>
        <taxon>Spermatophyta</taxon>
        <taxon>Magnoliopsida</taxon>
        <taxon>eudicotyledons</taxon>
        <taxon>Gunneridae</taxon>
        <taxon>Pentapetalae</taxon>
        <taxon>asterids</taxon>
        <taxon>lamiids</taxon>
        <taxon>Solanales</taxon>
        <taxon>Solanaceae</taxon>
        <taxon>Solanoideae</taxon>
        <taxon>Solaneae</taxon>
        <taxon>Solanum</taxon>
    </lineage>
</organism>
<sequence length="72" mass="8022">MDVPDDCGFDRQLVSRMLMVLRGSLAILVSVEDGTKDTEIWMLVNEKGSYSSTKKFNLSPKKNNAVGNVERS</sequence>
<keyword evidence="2" id="KW-1185">Reference proteome</keyword>
<protein>
    <submittedName>
        <fullName evidence="1">Uncharacterized protein</fullName>
    </submittedName>
</protein>
<reference evidence="1 2" key="1">
    <citation type="submission" date="2020-09" db="EMBL/GenBank/DDBJ databases">
        <title>De no assembly of potato wild relative species, Solanum commersonii.</title>
        <authorList>
            <person name="Cho K."/>
        </authorList>
    </citation>
    <scope>NUCLEOTIDE SEQUENCE [LARGE SCALE GENOMIC DNA]</scope>
    <source>
        <strain evidence="1">LZ3.2</strain>
        <tissue evidence="1">Leaf</tissue>
    </source>
</reference>
<comment type="caution">
    <text evidence="1">The sequence shown here is derived from an EMBL/GenBank/DDBJ whole genome shotgun (WGS) entry which is preliminary data.</text>
</comment>
<dbReference type="OrthoDB" id="10357869at2759"/>
<name>A0A9J5YSF3_SOLCO</name>
<dbReference type="AlphaFoldDB" id="A0A9J5YSF3"/>
<accession>A0A9J5YSF3</accession>
<dbReference type="Proteomes" id="UP000824120">
    <property type="component" value="Chromosome 6"/>
</dbReference>